<dbReference type="AlphaFoldDB" id="A0A5J4WDY0"/>
<evidence type="ECO:0000259" key="1">
    <source>
        <dbReference type="PROSITE" id="PS50802"/>
    </source>
</evidence>
<reference evidence="2 3" key="1">
    <citation type="submission" date="2019-03" db="EMBL/GenBank/DDBJ databases">
        <title>Single cell metagenomics reveals metabolic interactions within the superorganism composed of flagellate Streblomastix strix and complex community of Bacteroidetes bacteria on its surface.</title>
        <authorList>
            <person name="Treitli S.C."/>
            <person name="Kolisko M."/>
            <person name="Husnik F."/>
            <person name="Keeling P."/>
            <person name="Hampl V."/>
        </authorList>
    </citation>
    <scope>NUCLEOTIDE SEQUENCE [LARGE SCALE GENOMIC DNA]</scope>
    <source>
        <strain evidence="2">ST1C</strain>
    </source>
</reference>
<evidence type="ECO:0000313" key="3">
    <source>
        <dbReference type="Proteomes" id="UP000324800"/>
    </source>
</evidence>
<sequence>MQIVNAIAKEMNSKIQNNSGQGDCFFRALSYGYYYCESRHNELRQQACDFLQDVQNEECFQELFVSSREGFFVTANRVLNSMNKTSTILQKEREESCQGYINRMRNPTVWADGPILLAAAKAID</sequence>
<proteinExistence type="predicted"/>
<dbReference type="SUPFAM" id="SSF54001">
    <property type="entry name" value="Cysteine proteinases"/>
    <property type="match status" value="1"/>
</dbReference>
<dbReference type="Proteomes" id="UP000324800">
    <property type="component" value="Unassembled WGS sequence"/>
</dbReference>
<accession>A0A5J4WDY0</accession>
<feature type="domain" description="OTU" evidence="1">
    <location>
        <begin position="13"/>
        <end position="124"/>
    </location>
</feature>
<comment type="caution">
    <text evidence="2">The sequence shown here is derived from an EMBL/GenBank/DDBJ whole genome shotgun (WGS) entry which is preliminary data.</text>
</comment>
<protein>
    <recommendedName>
        <fullName evidence="1">OTU domain-containing protein</fullName>
    </recommendedName>
</protein>
<dbReference type="InterPro" id="IPR038765">
    <property type="entry name" value="Papain-like_cys_pep_sf"/>
</dbReference>
<dbReference type="EMBL" id="SNRW01002455">
    <property type="protein sequence ID" value="KAA6392712.1"/>
    <property type="molecule type" value="Genomic_DNA"/>
</dbReference>
<dbReference type="InterPro" id="IPR003323">
    <property type="entry name" value="OTU_dom"/>
</dbReference>
<evidence type="ECO:0000313" key="2">
    <source>
        <dbReference type="EMBL" id="KAA6392712.1"/>
    </source>
</evidence>
<dbReference type="Gene3D" id="3.90.70.80">
    <property type="match status" value="1"/>
</dbReference>
<dbReference type="PROSITE" id="PS50802">
    <property type="entry name" value="OTU"/>
    <property type="match status" value="1"/>
</dbReference>
<dbReference type="OrthoDB" id="415023at2759"/>
<dbReference type="Pfam" id="PF02338">
    <property type="entry name" value="OTU"/>
    <property type="match status" value="1"/>
</dbReference>
<name>A0A5J4WDY0_9EUKA</name>
<gene>
    <name evidence="2" type="ORF">EZS28_011762</name>
</gene>
<organism evidence="2 3">
    <name type="scientific">Streblomastix strix</name>
    <dbReference type="NCBI Taxonomy" id="222440"/>
    <lineage>
        <taxon>Eukaryota</taxon>
        <taxon>Metamonada</taxon>
        <taxon>Preaxostyla</taxon>
        <taxon>Oxymonadida</taxon>
        <taxon>Streblomastigidae</taxon>
        <taxon>Streblomastix</taxon>
    </lineage>
</organism>